<gene>
    <name evidence="1" type="ORF">CLF_111053</name>
</gene>
<organism evidence="1 2">
    <name type="scientific">Clonorchis sinensis</name>
    <name type="common">Chinese liver fluke</name>
    <dbReference type="NCBI Taxonomy" id="79923"/>
    <lineage>
        <taxon>Eukaryota</taxon>
        <taxon>Metazoa</taxon>
        <taxon>Spiralia</taxon>
        <taxon>Lophotrochozoa</taxon>
        <taxon>Platyhelminthes</taxon>
        <taxon>Trematoda</taxon>
        <taxon>Digenea</taxon>
        <taxon>Opisthorchiida</taxon>
        <taxon>Opisthorchiata</taxon>
        <taxon>Opisthorchiidae</taxon>
        <taxon>Clonorchis</taxon>
    </lineage>
</organism>
<accession>G7YLD8</accession>
<evidence type="ECO:0000313" key="1">
    <source>
        <dbReference type="EMBL" id="GAA53769.1"/>
    </source>
</evidence>
<keyword evidence="2" id="KW-1185">Reference proteome</keyword>
<dbReference type="AlphaFoldDB" id="G7YLD8"/>
<evidence type="ECO:0000313" key="2">
    <source>
        <dbReference type="Proteomes" id="UP000008909"/>
    </source>
</evidence>
<proteinExistence type="predicted"/>
<reference key="2">
    <citation type="submission" date="2011-10" db="EMBL/GenBank/DDBJ databases">
        <title>The genome and transcriptome sequence of Clonorchis sinensis provide insights into the carcinogenic liver fluke.</title>
        <authorList>
            <person name="Wang X."/>
            <person name="Huang Y."/>
            <person name="Chen W."/>
            <person name="Liu H."/>
            <person name="Guo L."/>
            <person name="Chen Y."/>
            <person name="Luo F."/>
            <person name="Zhou W."/>
            <person name="Sun J."/>
            <person name="Mao Q."/>
            <person name="Liang P."/>
            <person name="Zhou C."/>
            <person name="Tian Y."/>
            <person name="Men J."/>
            <person name="Lv X."/>
            <person name="Huang L."/>
            <person name="Zhou J."/>
            <person name="Hu Y."/>
            <person name="Li R."/>
            <person name="Zhang F."/>
            <person name="Lei H."/>
            <person name="Li X."/>
            <person name="Hu X."/>
            <person name="Liang C."/>
            <person name="Xu J."/>
            <person name="Wu Z."/>
            <person name="Yu X."/>
        </authorList>
    </citation>
    <scope>NUCLEOTIDE SEQUENCE</scope>
    <source>
        <strain>Henan</strain>
    </source>
</reference>
<sequence>MAAGAPFKVETPVLVRDYRPAHAWITGRILNKRSSAMYDVLVGQDTWTRHQNQLRTPTAHRKLQTLHFEGVKSMTNHVAKLFRLFKLVCIFEGSTKENEIDLWWRQLFNGKFKFNSHQTFPEKCTTFEGMFTKRILWRHINRLLREFSNPSKVGVLYQKPVTKDVCVCLNSTPKKTDSSLKQSITVVSVELVKLRFRVAFTTVAGNKPYVRVALTENLHTWADHPFFNCIVADSPEPAYMSYGSVMTVVEDLKKLRFPCLQLASHSHTTKEPLLQPASPETEICRCNDGPHRHTQSAAKTATIHLLHLTVPSHPLVTKVWHHLRPKSLECADHVIHWGFEKNVFRIELAQGNAKNRVAGEKPLIVKHLDAIKHPVNNRSLTD</sequence>
<name>G7YLD8_CLOSI</name>
<protein>
    <submittedName>
        <fullName evidence="1">Uncharacterized protein</fullName>
    </submittedName>
</protein>
<dbReference type="Proteomes" id="UP000008909">
    <property type="component" value="Unassembled WGS sequence"/>
</dbReference>
<dbReference type="EMBL" id="DF143584">
    <property type="protein sequence ID" value="GAA53769.1"/>
    <property type="molecule type" value="Genomic_DNA"/>
</dbReference>
<reference evidence="1" key="1">
    <citation type="journal article" date="2011" name="Genome Biol.">
        <title>The draft genome of the carcinogenic human liver fluke Clonorchis sinensis.</title>
        <authorList>
            <person name="Wang X."/>
            <person name="Chen W."/>
            <person name="Huang Y."/>
            <person name="Sun J."/>
            <person name="Men J."/>
            <person name="Liu H."/>
            <person name="Luo F."/>
            <person name="Guo L."/>
            <person name="Lv X."/>
            <person name="Deng C."/>
            <person name="Zhou C."/>
            <person name="Fan Y."/>
            <person name="Li X."/>
            <person name="Huang L."/>
            <person name="Hu Y."/>
            <person name="Liang C."/>
            <person name="Hu X."/>
            <person name="Xu J."/>
            <person name="Yu X."/>
        </authorList>
    </citation>
    <scope>NUCLEOTIDE SEQUENCE [LARGE SCALE GENOMIC DNA]</scope>
    <source>
        <strain evidence="1">Henan</strain>
    </source>
</reference>